<dbReference type="InterPro" id="IPR017441">
    <property type="entry name" value="Protein_kinase_ATP_BS"/>
</dbReference>
<dbReference type="InterPro" id="IPR011009">
    <property type="entry name" value="Kinase-like_dom_sf"/>
</dbReference>
<dbReference type="OMA" id="IVRINDC"/>
<dbReference type="HOGENOM" id="CLU_000288_5_15_1"/>
<reference evidence="6 7" key="1">
    <citation type="journal article" date="2007" name="Science">
        <title>Genomic minimalism in the early diverging intestinal parasite Giardia lamblia.</title>
        <authorList>
            <person name="Morrison H.G."/>
            <person name="McArthur A.G."/>
            <person name="Gillin F.D."/>
            <person name="Aley S.B."/>
            <person name="Adam R.D."/>
            <person name="Olsen G.J."/>
            <person name="Best A.A."/>
            <person name="Cande W.Z."/>
            <person name="Chen F."/>
            <person name="Cipriano M.J."/>
            <person name="Davids B.J."/>
            <person name="Dawson S.C."/>
            <person name="Elmendorf H.G."/>
            <person name="Hehl A.B."/>
            <person name="Holder M.E."/>
            <person name="Huse S.M."/>
            <person name="Kim U.U."/>
            <person name="Lasek-Nesselquist E."/>
            <person name="Manning G."/>
            <person name="Nigam A."/>
            <person name="Nixon J.E."/>
            <person name="Palm D."/>
            <person name="Passamaneck N.E."/>
            <person name="Prabhu A."/>
            <person name="Reich C.I."/>
            <person name="Reiner D.S."/>
            <person name="Samuelson J."/>
            <person name="Svard S.G."/>
            <person name="Sogin M.L."/>
        </authorList>
    </citation>
    <scope>NUCLEOTIDE SEQUENCE [LARGE SCALE GENOMIC DNA]</scope>
    <source>
        <strain evidence="6 7">WB C6</strain>
    </source>
</reference>
<keyword evidence="5" id="KW-0067">ATP-binding</keyword>
<keyword evidence="3" id="KW-0547">Nucleotide-binding</keyword>
<keyword evidence="7" id="KW-1185">Reference proteome</keyword>
<dbReference type="AlphaFoldDB" id="A8BXD7"/>
<dbReference type="Gene3D" id="3.30.200.20">
    <property type="entry name" value="Phosphorylase Kinase, domain 1"/>
    <property type="match status" value="1"/>
</dbReference>
<dbReference type="PANTHER" id="PTHR24058">
    <property type="entry name" value="DUAL SPECIFICITY PROTEIN KINASE"/>
    <property type="match status" value="1"/>
</dbReference>
<evidence type="ECO:0000256" key="2">
    <source>
        <dbReference type="ARBA" id="ARBA00022679"/>
    </source>
</evidence>
<evidence type="ECO:0000256" key="1">
    <source>
        <dbReference type="ARBA" id="ARBA00022527"/>
    </source>
</evidence>
<evidence type="ECO:0000313" key="7">
    <source>
        <dbReference type="Proteomes" id="UP000001548"/>
    </source>
</evidence>
<sequence>MSGRPIIALTLDIEKTYRGIHGLTSKLRTGVNQPQMASMRPQTDDRGYLIVRINDCFNGRYCAERPLGQGSFGRVVLAKDTVNNAYVAIKIMKAGKLFTHKGREEAEIMSLLSDEDPPISCKFIESFMQGNHYCIVMEALGSNLYHLLKSTKMQGFPLQTIRVWARKYLTSFKKLQHESIRIIHTDCKPENTLIPFNNTCVEDIRIVDFGSAVRYPEGQMFLYIQSRYYRAPEVLLLQPYDYQIDIWSIAAILFEMHTGKVLFPAKSSEILCYMMVDILGYPPKEMIMDEEQKQISNSLKRYFKMRKQEDAELFHLNENAFPHQVVPDSYLLNKSVIEMAEAQKERIFGRPLRELIRNPVMTQYEGHTSADYEEFEEFLSKILVYDPKRRWTIDEALNSRFLSH</sequence>
<evidence type="ECO:0000256" key="3">
    <source>
        <dbReference type="ARBA" id="ARBA00022741"/>
    </source>
</evidence>
<evidence type="ECO:0000313" key="6">
    <source>
        <dbReference type="EMBL" id="KAE8301708.1"/>
    </source>
</evidence>
<protein>
    <submittedName>
        <fullName evidence="6">Kinase, CMGC DYRK</fullName>
    </submittedName>
</protein>
<dbReference type="RefSeq" id="XP_001704339.1">
    <property type="nucleotide sequence ID" value="XM_001704287.1"/>
</dbReference>
<dbReference type="Proteomes" id="UP000001548">
    <property type="component" value="Unassembled WGS sequence"/>
</dbReference>
<dbReference type="GO" id="GO:0005524">
    <property type="term" value="F:ATP binding"/>
    <property type="evidence" value="ECO:0007669"/>
    <property type="project" value="UniProtKB-UniRule"/>
</dbReference>
<gene>
    <name evidence="6" type="ORF">GL50803_00101850</name>
</gene>
<dbReference type="InterPro" id="IPR000719">
    <property type="entry name" value="Prot_kinase_dom"/>
</dbReference>
<name>A8BXD7_GIAIC</name>
<proteinExistence type="predicted"/>
<dbReference type="GO" id="GO:0004674">
    <property type="term" value="F:protein serine/threonine kinase activity"/>
    <property type="evidence" value="ECO:0000318"/>
    <property type="project" value="GO_Central"/>
</dbReference>
<keyword evidence="1" id="KW-0723">Serine/threonine-protein kinase</keyword>
<dbReference type="VEuPathDB" id="GiardiaDB:GL50803_101850"/>
<dbReference type="SUPFAM" id="SSF56112">
    <property type="entry name" value="Protein kinase-like (PK-like)"/>
    <property type="match status" value="1"/>
</dbReference>
<accession>A8BXD7</accession>
<dbReference type="Gene3D" id="1.10.510.10">
    <property type="entry name" value="Transferase(Phosphotransferase) domain 1"/>
    <property type="match status" value="1"/>
</dbReference>
<dbReference type="PROSITE" id="PS50011">
    <property type="entry name" value="PROTEIN_KINASE_DOM"/>
    <property type="match status" value="1"/>
</dbReference>
<organism evidence="6 7">
    <name type="scientific">Giardia intestinalis (strain ATCC 50803 / WB clone C6)</name>
    <name type="common">Giardia lamblia</name>
    <dbReference type="NCBI Taxonomy" id="184922"/>
    <lineage>
        <taxon>Eukaryota</taxon>
        <taxon>Metamonada</taxon>
        <taxon>Diplomonadida</taxon>
        <taxon>Hexamitidae</taxon>
        <taxon>Giardiinae</taxon>
        <taxon>Giardia</taxon>
    </lineage>
</organism>
<keyword evidence="4 6" id="KW-0418">Kinase</keyword>
<dbReference type="EMBL" id="AACB03000005">
    <property type="protein sequence ID" value="KAE8301708.1"/>
    <property type="molecule type" value="Genomic_DNA"/>
</dbReference>
<dbReference type="KEGG" id="gla:GL50803_00101850"/>
<dbReference type="Pfam" id="PF00069">
    <property type="entry name" value="Pkinase"/>
    <property type="match status" value="1"/>
</dbReference>
<dbReference type="InterPro" id="IPR050494">
    <property type="entry name" value="Ser_Thr_dual-spec_kinase"/>
</dbReference>
<dbReference type="PANTHER" id="PTHR24058:SF28">
    <property type="entry name" value="SERINE_THREONINE-PROTEIN KINASE MINIBRAIN"/>
    <property type="match status" value="1"/>
</dbReference>
<evidence type="ECO:0000256" key="4">
    <source>
        <dbReference type="ARBA" id="ARBA00022777"/>
    </source>
</evidence>
<keyword evidence="2" id="KW-0808">Transferase</keyword>
<evidence type="ECO:0000256" key="5">
    <source>
        <dbReference type="ARBA" id="ARBA00022840"/>
    </source>
</evidence>
<dbReference type="PROSITE" id="PS00107">
    <property type="entry name" value="PROTEIN_KINASE_ATP"/>
    <property type="match status" value="1"/>
</dbReference>
<dbReference type="STRING" id="184922.A8BXD7"/>
<dbReference type="GeneID" id="5697189"/>
<comment type="caution">
    <text evidence="6">The sequence shown here is derived from an EMBL/GenBank/DDBJ whole genome shotgun (WGS) entry which is preliminary data.</text>
</comment>